<dbReference type="Proteomes" id="UP001629744">
    <property type="component" value="Unassembled WGS sequence"/>
</dbReference>
<gene>
    <name evidence="2" type="ORF">ABEU19_000087</name>
</gene>
<accession>A0ABW9FM78</accession>
<sequence length="200" mass="21042">MTDITDPRPLYREALVWVTALMAEVRPDQLTDPTPCDEFDVAMLMGHLVATVDRARVIGEGGDPATVPLVADGAVDGDPSGAYRIACEKMWIVWGDDALLDLIVTAPWGRVPGRAAIWGYLNETLVHGWDLAAATGQPTEADSALAESALEVARRAIPASPRGGHVPFGAVVEPAEGAGPTERLANWSGRAGIGRPAISA</sequence>
<reference evidence="2 3" key="1">
    <citation type="submission" date="2023-11" db="EMBL/GenBank/DDBJ databases">
        <authorList>
            <person name="Val-Calvo J."/>
            <person name="Scortti M."/>
            <person name="Vazquez-Boland J."/>
        </authorList>
    </citation>
    <scope>NUCLEOTIDE SEQUENCE [LARGE SCALE GENOMIC DNA]</scope>
    <source>
        <strain evidence="2 3">DSM 46662</strain>
    </source>
</reference>
<feature type="domain" description="Mycothiol-dependent maleylpyruvate isomerase metal-binding" evidence="1">
    <location>
        <begin position="17"/>
        <end position="132"/>
    </location>
</feature>
<keyword evidence="3" id="KW-1185">Reference proteome</keyword>
<comment type="caution">
    <text evidence="2">The sequence shown here is derived from an EMBL/GenBank/DDBJ whole genome shotgun (WGS) entry which is preliminary data.</text>
</comment>
<dbReference type="NCBIfam" id="TIGR03083">
    <property type="entry name" value="maleylpyruvate isomerase family mycothiol-dependent enzyme"/>
    <property type="match status" value="1"/>
</dbReference>
<dbReference type="InterPro" id="IPR017517">
    <property type="entry name" value="Maleyloyr_isom"/>
</dbReference>
<proteinExistence type="predicted"/>
<dbReference type="RefSeq" id="WP_348610070.1">
    <property type="nucleotide sequence ID" value="NZ_CP157276.1"/>
</dbReference>
<dbReference type="Pfam" id="PF11716">
    <property type="entry name" value="MDMPI_N"/>
    <property type="match status" value="1"/>
</dbReference>
<organism evidence="2 3">
    <name type="scientific">Prescottella soli</name>
    <dbReference type="NCBI Taxonomy" id="1543852"/>
    <lineage>
        <taxon>Bacteria</taxon>
        <taxon>Bacillati</taxon>
        <taxon>Actinomycetota</taxon>
        <taxon>Actinomycetes</taxon>
        <taxon>Mycobacteriales</taxon>
        <taxon>Nocardiaceae</taxon>
        <taxon>Prescottella</taxon>
    </lineage>
</organism>
<protein>
    <submittedName>
        <fullName evidence="2">TIGR03086 family metal-binding protein</fullName>
    </submittedName>
</protein>
<dbReference type="SUPFAM" id="SSF109854">
    <property type="entry name" value="DinB/YfiT-like putative metalloenzymes"/>
    <property type="match status" value="1"/>
</dbReference>
<evidence type="ECO:0000259" key="1">
    <source>
        <dbReference type="Pfam" id="PF11716"/>
    </source>
</evidence>
<evidence type="ECO:0000313" key="3">
    <source>
        <dbReference type="Proteomes" id="UP001629744"/>
    </source>
</evidence>
<dbReference type="InterPro" id="IPR024344">
    <property type="entry name" value="MDMPI_metal-binding"/>
</dbReference>
<dbReference type="InterPro" id="IPR017520">
    <property type="entry name" value="CHP03086"/>
</dbReference>
<dbReference type="InterPro" id="IPR034660">
    <property type="entry name" value="DinB/YfiT-like"/>
</dbReference>
<dbReference type="NCBIfam" id="TIGR03086">
    <property type="entry name" value="TIGR03086 family metal-binding protein"/>
    <property type="match status" value="1"/>
</dbReference>
<evidence type="ECO:0000313" key="2">
    <source>
        <dbReference type="EMBL" id="MFM1726651.1"/>
    </source>
</evidence>
<name>A0ABW9FM78_9NOCA</name>
<dbReference type="EMBL" id="JBDLNU010000001">
    <property type="protein sequence ID" value="MFM1726651.1"/>
    <property type="molecule type" value="Genomic_DNA"/>
</dbReference>